<evidence type="ECO:0000256" key="5">
    <source>
        <dbReference type="SAM" id="SignalP"/>
    </source>
</evidence>
<dbReference type="PANTHER" id="PTHR46751">
    <property type="entry name" value="EPPIN"/>
    <property type="match status" value="1"/>
</dbReference>
<dbReference type="InParanoid" id="B4LRS5"/>
<evidence type="ECO:0000313" key="7">
    <source>
        <dbReference type="EMBL" id="EDW64677.2"/>
    </source>
</evidence>
<evidence type="ECO:0000256" key="4">
    <source>
        <dbReference type="ARBA" id="ARBA00038506"/>
    </source>
</evidence>
<dbReference type="PROSITE" id="PS00280">
    <property type="entry name" value="BPTI_KUNITZ_1"/>
    <property type="match status" value="1"/>
</dbReference>
<keyword evidence="2" id="KW-0722">Serine protease inhibitor</keyword>
<reference evidence="7 8" key="1">
    <citation type="journal article" date="2007" name="Nature">
        <title>Evolution of genes and genomes on the Drosophila phylogeny.</title>
        <authorList>
            <consortium name="Drosophila 12 Genomes Consortium"/>
            <person name="Clark A.G."/>
            <person name="Eisen M.B."/>
            <person name="Smith D.R."/>
            <person name="Bergman C.M."/>
            <person name="Oliver B."/>
            <person name="Markow T.A."/>
            <person name="Kaufman T.C."/>
            <person name="Kellis M."/>
            <person name="Gelbart W."/>
            <person name="Iyer V.N."/>
            <person name="Pollard D.A."/>
            <person name="Sackton T.B."/>
            <person name="Larracuente A.M."/>
            <person name="Singh N.D."/>
            <person name="Abad J.P."/>
            <person name="Abt D.N."/>
            <person name="Adryan B."/>
            <person name="Aguade M."/>
            <person name="Akashi H."/>
            <person name="Anderson W.W."/>
            <person name="Aquadro C.F."/>
            <person name="Ardell D.H."/>
            <person name="Arguello R."/>
            <person name="Artieri C.G."/>
            <person name="Barbash D.A."/>
            <person name="Barker D."/>
            <person name="Barsanti P."/>
            <person name="Batterham P."/>
            <person name="Batzoglou S."/>
            <person name="Begun D."/>
            <person name="Bhutkar A."/>
            <person name="Blanco E."/>
            <person name="Bosak S.A."/>
            <person name="Bradley R.K."/>
            <person name="Brand A.D."/>
            <person name="Brent M.R."/>
            <person name="Brooks A.N."/>
            <person name="Brown R.H."/>
            <person name="Butlin R.K."/>
            <person name="Caggese C."/>
            <person name="Calvi B.R."/>
            <person name="Bernardo de Carvalho A."/>
            <person name="Caspi A."/>
            <person name="Castrezana S."/>
            <person name="Celniker S.E."/>
            <person name="Chang J.L."/>
            <person name="Chapple C."/>
            <person name="Chatterji S."/>
            <person name="Chinwalla A."/>
            <person name="Civetta A."/>
            <person name="Clifton S.W."/>
            <person name="Comeron J.M."/>
            <person name="Costello J.C."/>
            <person name="Coyne J.A."/>
            <person name="Daub J."/>
            <person name="David R.G."/>
            <person name="Delcher A.L."/>
            <person name="Delehaunty K."/>
            <person name="Do C.B."/>
            <person name="Ebling H."/>
            <person name="Edwards K."/>
            <person name="Eickbush T."/>
            <person name="Evans J.D."/>
            <person name="Filipski A."/>
            <person name="Findeiss S."/>
            <person name="Freyhult E."/>
            <person name="Fulton L."/>
            <person name="Fulton R."/>
            <person name="Garcia A.C."/>
            <person name="Gardiner A."/>
            <person name="Garfield D.A."/>
            <person name="Garvin B.E."/>
            <person name="Gibson G."/>
            <person name="Gilbert D."/>
            <person name="Gnerre S."/>
            <person name="Godfrey J."/>
            <person name="Good R."/>
            <person name="Gotea V."/>
            <person name="Gravely B."/>
            <person name="Greenberg A.J."/>
            <person name="Griffiths-Jones S."/>
            <person name="Gross S."/>
            <person name="Guigo R."/>
            <person name="Gustafson E.A."/>
            <person name="Haerty W."/>
            <person name="Hahn M.W."/>
            <person name="Halligan D.L."/>
            <person name="Halpern A.L."/>
            <person name="Halter G.M."/>
            <person name="Han M.V."/>
            <person name="Heger A."/>
            <person name="Hillier L."/>
            <person name="Hinrichs A.S."/>
            <person name="Holmes I."/>
            <person name="Hoskins R.A."/>
            <person name="Hubisz M.J."/>
            <person name="Hultmark D."/>
            <person name="Huntley M.A."/>
            <person name="Jaffe D.B."/>
            <person name="Jagadeeshan S."/>
            <person name="Jeck W.R."/>
            <person name="Johnson J."/>
            <person name="Jones C.D."/>
            <person name="Jordan W.C."/>
            <person name="Karpen G.H."/>
            <person name="Kataoka E."/>
            <person name="Keightley P.D."/>
            <person name="Kheradpour P."/>
            <person name="Kirkness E.F."/>
            <person name="Koerich L.B."/>
            <person name="Kristiansen K."/>
            <person name="Kudrna D."/>
            <person name="Kulathinal R.J."/>
            <person name="Kumar S."/>
            <person name="Kwok R."/>
            <person name="Lander E."/>
            <person name="Langley C.H."/>
            <person name="Lapoint R."/>
            <person name="Lazzaro B.P."/>
            <person name="Lee S.J."/>
            <person name="Levesque L."/>
            <person name="Li R."/>
            <person name="Lin C.F."/>
            <person name="Lin M.F."/>
            <person name="Lindblad-Toh K."/>
            <person name="Llopart A."/>
            <person name="Long M."/>
            <person name="Low L."/>
            <person name="Lozovsky E."/>
            <person name="Lu J."/>
            <person name="Luo M."/>
            <person name="Machado C.A."/>
            <person name="Makalowski W."/>
            <person name="Marzo M."/>
            <person name="Matsuda M."/>
            <person name="Matzkin L."/>
            <person name="McAllister B."/>
            <person name="McBride C.S."/>
            <person name="McKernan B."/>
            <person name="McKernan K."/>
            <person name="Mendez-Lago M."/>
            <person name="Minx P."/>
            <person name="Mollenhauer M.U."/>
            <person name="Montooth K."/>
            <person name="Mount S.M."/>
            <person name="Mu X."/>
            <person name="Myers E."/>
            <person name="Negre B."/>
            <person name="Newfeld S."/>
            <person name="Nielsen R."/>
            <person name="Noor M.A."/>
            <person name="O'Grady P."/>
            <person name="Pachter L."/>
            <person name="Papaceit M."/>
            <person name="Parisi M.J."/>
            <person name="Parisi M."/>
            <person name="Parts L."/>
            <person name="Pedersen J.S."/>
            <person name="Pesole G."/>
            <person name="Phillippy A.M."/>
            <person name="Ponting C.P."/>
            <person name="Pop M."/>
            <person name="Porcelli D."/>
            <person name="Powell J.R."/>
            <person name="Prohaska S."/>
            <person name="Pruitt K."/>
            <person name="Puig M."/>
            <person name="Quesneville H."/>
            <person name="Ram K.R."/>
            <person name="Rand D."/>
            <person name="Rasmussen M.D."/>
            <person name="Reed L.K."/>
            <person name="Reenan R."/>
            <person name="Reily A."/>
            <person name="Remington K.A."/>
            <person name="Rieger T.T."/>
            <person name="Ritchie M.G."/>
            <person name="Robin C."/>
            <person name="Rogers Y.H."/>
            <person name="Rohde C."/>
            <person name="Rozas J."/>
            <person name="Rubenfield M.J."/>
            <person name="Ruiz A."/>
            <person name="Russo S."/>
            <person name="Salzberg S.L."/>
            <person name="Sanchez-Gracia A."/>
            <person name="Saranga D.J."/>
            <person name="Sato H."/>
            <person name="Schaeffer S.W."/>
            <person name="Schatz M.C."/>
            <person name="Schlenke T."/>
            <person name="Schwartz R."/>
            <person name="Segarra C."/>
            <person name="Singh R.S."/>
            <person name="Sirot L."/>
            <person name="Sirota M."/>
            <person name="Sisneros N.B."/>
            <person name="Smith C.D."/>
            <person name="Smith T.F."/>
            <person name="Spieth J."/>
            <person name="Stage D.E."/>
            <person name="Stark A."/>
            <person name="Stephan W."/>
            <person name="Strausberg R.L."/>
            <person name="Strempel S."/>
            <person name="Sturgill D."/>
            <person name="Sutton G."/>
            <person name="Sutton G.G."/>
            <person name="Tao W."/>
            <person name="Teichmann S."/>
            <person name="Tobari Y.N."/>
            <person name="Tomimura Y."/>
            <person name="Tsolas J.M."/>
            <person name="Valente V.L."/>
            <person name="Venter E."/>
            <person name="Venter J.C."/>
            <person name="Vicario S."/>
            <person name="Vieira F.G."/>
            <person name="Vilella A.J."/>
            <person name="Villasante A."/>
            <person name="Walenz B."/>
            <person name="Wang J."/>
            <person name="Wasserman M."/>
            <person name="Watts T."/>
            <person name="Wilson D."/>
            <person name="Wilson R.K."/>
            <person name="Wing R.A."/>
            <person name="Wolfner M.F."/>
            <person name="Wong A."/>
            <person name="Wong G.K."/>
            <person name="Wu C.I."/>
            <person name="Wu G."/>
            <person name="Yamamoto D."/>
            <person name="Yang H.P."/>
            <person name="Yang S.P."/>
            <person name="Yorke J.A."/>
            <person name="Yoshida K."/>
            <person name="Zdobnov E."/>
            <person name="Zhang P."/>
            <person name="Zhang Y."/>
            <person name="Zimin A.V."/>
            <person name="Baldwin J."/>
            <person name="Abdouelleil A."/>
            <person name="Abdulkadir J."/>
            <person name="Abebe A."/>
            <person name="Abera B."/>
            <person name="Abreu J."/>
            <person name="Acer S.C."/>
            <person name="Aftuck L."/>
            <person name="Alexander A."/>
            <person name="An P."/>
            <person name="Anderson E."/>
            <person name="Anderson S."/>
            <person name="Arachi H."/>
            <person name="Azer M."/>
            <person name="Bachantsang P."/>
            <person name="Barry A."/>
            <person name="Bayul T."/>
            <person name="Berlin A."/>
            <person name="Bessette D."/>
            <person name="Bloom T."/>
            <person name="Blye J."/>
            <person name="Boguslavskiy L."/>
            <person name="Bonnet C."/>
            <person name="Boukhgalter B."/>
            <person name="Bourzgui I."/>
            <person name="Brown A."/>
            <person name="Cahill P."/>
            <person name="Channer S."/>
            <person name="Cheshatsang Y."/>
            <person name="Chuda L."/>
            <person name="Citroen M."/>
            <person name="Collymore A."/>
            <person name="Cooke P."/>
            <person name="Costello M."/>
            <person name="D'Aco K."/>
            <person name="Daza R."/>
            <person name="De Haan G."/>
            <person name="DeGray S."/>
            <person name="DeMaso C."/>
            <person name="Dhargay N."/>
            <person name="Dooley K."/>
            <person name="Dooley E."/>
            <person name="Doricent M."/>
            <person name="Dorje P."/>
            <person name="Dorjee K."/>
            <person name="Dupes A."/>
            <person name="Elong R."/>
            <person name="Falk J."/>
            <person name="Farina A."/>
            <person name="Faro S."/>
            <person name="Ferguson D."/>
            <person name="Fisher S."/>
            <person name="Foley C.D."/>
            <person name="Franke A."/>
            <person name="Friedrich D."/>
            <person name="Gadbois L."/>
            <person name="Gearin G."/>
            <person name="Gearin C.R."/>
            <person name="Giannoukos G."/>
            <person name="Goode T."/>
            <person name="Graham J."/>
            <person name="Grandbois E."/>
            <person name="Grewal S."/>
            <person name="Gyaltsen K."/>
            <person name="Hafez N."/>
            <person name="Hagos B."/>
            <person name="Hall J."/>
            <person name="Henson C."/>
            <person name="Hollinger A."/>
            <person name="Honan T."/>
            <person name="Huard M.D."/>
            <person name="Hughes L."/>
            <person name="Hurhula B."/>
            <person name="Husby M.E."/>
            <person name="Kamat A."/>
            <person name="Kanga B."/>
            <person name="Kashin S."/>
            <person name="Khazanovich D."/>
            <person name="Kisner P."/>
            <person name="Lance K."/>
            <person name="Lara M."/>
            <person name="Lee W."/>
            <person name="Lennon N."/>
            <person name="Letendre F."/>
            <person name="LeVine R."/>
            <person name="Lipovsky A."/>
            <person name="Liu X."/>
            <person name="Liu J."/>
            <person name="Liu S."/>
            <person name="Lokyitsang T."/>
            <person name="Lokyitsang Y."/>
            <person name="Lubonja R."/>
            <person name="Lui A."/>
            <person name="MacDonald P."/>
            <person name="Magnisalis V."/>
            <person name="Maru K."/>
            <person name="Matthews C."/>
            <person name="McCusker W."/>
            <person name="McDonough S."/>
            <person name="Mehta T."/>
            <person name="Meldrim J."/>
            <person name="Meneus L."/>
            <person name="Mihai O."/>
            <person name="Mihalev A."/>
            <person name="Mihova T."/>
            <person name="Mittelman R."/>
            <person name="Mlenga V."/>
            <person name="Montmayeur A."/>
            <person name="Mulrain L."/>
            <person name="Navidi A."/>
            <person name="Naylor J."/>
            <person name="Negash T."/>
            <person name="Nguyen T."/>
            <person name="Nguyen N."/>
            <person name="Nicol R."/>
            <person name="Norbu C."/>
            <person name="Norbu N."/>
            <person name="Novod N."/>
            <person name="O'Neill B."/>
            <person name="Osman S."/>
            <person name="Markiewicz E."/>
            <person name="Oyono O.L."/>
            <person name="Patti C."/>
            <person name="Phunkhang P."/>
            <person name="Pierre F."/>
            <person name="Priest M."/>
            <person name="Raghuraman S."/>
            <person name="Rege F."/>
            <person name="Reyes R."/>
            <person name="Rise C."/>
            <person name="Rogov P."/>
            <person name="Ross K."/>
            <person name="Ryan E."/>
            <person name="Settipalli S."/>
            <person name="Shea T."/>
            <person name="Sherpa N."/>
            <person name="Shi L."/>
            <person name="Shih D."/>
            <person name="Sparrow T."/>
            <person name="Spaulding J."/>
            <person name="Stalker J."/>
            <person name="Stange-Thomann N."/>
            <person name="Stavropoulos S."/>
            <person name="Stone C."/>
            <person name="Strader C."/>
            <person name="Tesfaye S."/>
            <person name="Thomson T."/>
            <person name="Thoulutsang Y."/>
            <person name="Thoulutsang D."/>
            <person name="Topham K."/>
            <person name="Topping I."/>
            <person name="Tsamla T."/>
            <person name="Vassiliev H."/>
            <person name="Vo A."/>
            <person name="Wangchuk T."/>
            <person name="Wangdi T."/>
            <person name="Weiand M."/>
            <person name="Wilkinson J."/>
            <person name="Wilson A."/>
            <person name="Yadav S."/>
            <person name="Young G."/>
            <person name="Yu Q."/>
            <person name="Zembek L."/>
            <person name="Zhong D."/>
            <person name="Zimmer A."/>
            <person name="Zwirko Z."/>
            <person name="Jaffe D.B."/>
            <person name="Alvarez P."/>
            <person name="Brockman W."/>
            <person name="Butler J."/>
            <person name="Chin C."/>
            <person name="Gnerre S."/>
            <person name="Grabherr M."/>
            <person name="Kleber M."/>
            <person name="Mauceli E."/>
            <person name="MacCallum I."/>
        </authorList>
    </citation>
    <scope>NUCLEOTIDE SEQUENCE [LARGE SCALE GENOMIC DNA]</scope>
    <source>
        <strain evidence="8">Tucson 15010-1051.87</strain>
    </source>
</reference>
<dbReference type="PROSITE" id="PS51257">
    <property type="entry name" value="PROKAR_LIPOPROTEIN"/>
    <property type="match status" value="1"/>
</dbReference>
<evidence type="ECO:0000259" key="6">
    <source>
        <dbReference type="PROSITE" id="PS50279"/>
    </source>
</evidence>
<evidence type="ECO:0000256" key="1">
    <source>
        <dbReference type="ARBA" id="ARBA00022690"/>
    </source>
</evidence>
<evidence type="ECO:0000256" key="3">
    <source>
        <dbReference type="ARBA" id="ARBA00023157"/>
    </source>
</evidence>
<keyword evidence="8" id="KW-1185">Reference proteome</keyword>
<dbReference type="SMR" id="B4LRS5"/>
<dbReference type="EMBL" id="CH940649">
    <property type="protein sequence ID" value="EDW64677.2"/>
    <property type="molecule type" value="Genomic_DNA"/>
</dbReference>
<comment type="similarity">
    <text evidence="4">Belongs to the venom Kunitz-type family. 03 (sub-Kunitz) subfamily.</text>
</comment>
<dbReference type="PROSITE" id="PS50279">
    <property type="entry name" value="BPTI_KUNITZ_2"/>
    <property type="match status" value="1"/>
</dbReference>
<dbReference type="Proteomes" id="UP000008792">
    <property type="component" value="Unassembled WGS sequence"/>
</dbReference>
<feature type="chain" id="PRO_5002813891" description="BPTI/Kunitz inhibitor domain-containing protein" evidence="5">
    <location>
        <begin position="20"/>
        <end position="82"/>
    </location>
</feature>
<keyword evidence="1" id="KW-0646">Protease inhibitor</keyword>
<dbReference type="FunFam" id="4.10.410.10:FF:000020">
    <property type="entry name" value="Collagen, type VI, alpha 3"/>
    <property type="match status" value="1"/>
</dbReference>
<dbReference type="SMART" id="SM00131">
    <property type="entry name" value="KU"/>
    <property type="match status" value="1"/>
</dbReference>
<dbReference type="InterPro" id="IPR036880">
    <property type="entry name" value="Kunitz_BPTI_sf"/>
</dbReference>
<dbReference type="OrthoDB" id="4473401at2759"/>
<dbReference type="Pfam" id="PF00014">
    <property type="entry name" value="Kunitz_BPTI"/>
    <property type="match status" value="1"/>
</dbReference>
<evidence type="ECO:0000256" key="2">
    <source>
        <dbReference type="ARBA" id="ARBA00022900"/>
    </source>
</evidence>
<feature type="signal peptide" evidence="5">
    <location>
        <begin position="1"/>
        <end position="19"/>
    </location>
</feature>
<proteinExistence type="inferred from homology"/>
<keyword evidence="5" id="KW-0732">Signal</keyword>
<dbReference type="HOGENOM" id="CLU_164133_0_2_1"/>
<sequence length="82" mass="9084">MKLLVLCVMLIGLIVSCFALKNDVCSQPHSRNGDGRISCEAYIPRWSFDANANECVKFIYGGCGGNDNSFDTKEICEEKCLE</sequence>
<name>B4LRS5_DROVI</name>
<dbReference type="PRINTS" id="PR00759">
    <property type="entry name" value="BASICPTASE"/>
</dbReference>
<feature type="domain" description="BPTI/Kunitz inhibitor" evidence="6">
    <location>
        <begin position="25"/>
        <end position="80"/>
    </location>
</feature>
<dbReference type="GO" id="GO:0004867">
    <property type="term" value="F:serine-type endopeptidase inhibitor activity"/>
    <property type="evidence" value="ECO:0007669"/>
    <property type="project" value="UniProtKB-KW"/>
</dbReference>
<gene>
    <name evidence="7" type="primary">Dvir\GJ17586</name>
    <name evidence="7" type="ORF">Dvir_GJ17586</name>
</gene>
<dbReference type="KEGG" id="dvi:6628022"/>
<protein>
    <recommendedName>
        <fullName evidence="6">BPTI/Kunitz inhibitor domain-containing protein</fullName>
    </recommendedName>
</protein>
<dbReference type="InterPro" id="IPR020901">
    <property type="entry name" value="Prtase_inh_Kunz-CS"/>
</dbReference>
<dbReference type="SUPFAM" id="SSF57362">
    <property type="entry name" value="BPTI-like"/>
    <property type="match status" value="1"/>
</dbReference>
<dbReference type="InterPro" id="IPR051388">
    <property type="entry name" value="Serpin_venom_toxin"/>
</dbReference>
<evidence type="ECO:0000313" key="8">
    <source>
        <dbReference type="Proteomes" id="UP000008792"/>
    </source>
</evidence>
<dbReference type="Gene3D" id="4.10.410.10">
    <property type="entry name" value="Pancreatic trypsin inhibitor Kunitz domain"/>
    <property type="match status" value="1"/>
</dbReference>
<dbReference type="PANTHER" id="PTHR46751:SF1">
    <property type="entry name" value="WAP FOUR-DISULFIDE CORE DOMAIN PROTEIN 6A"/>
    <property type="match status" value="1"/>
</dbReference>
<accession>B4LRS5</accession>
<dbReference type="CDD" id="cd22634">
    <property type="entry name" value="Kunitz_SCI-I-like"/>
    <property type="match status" value="1"/>
</dbReference>
<dbReference type="InterPro" id="IPR002223">
    <property type="entry name" value="Kunitz_BPTI"/>
</dbReference>
<keyword evidence="3" id="KW-1015">Disulfide bond</keyword>
<dbReference type="AlphaFoldDB" id="B4LRS5"/>
<organism evidence="7 8">
    <name type="scientific">Drosophila virilis</name>
    <name type="common">Fruit fly</name>
    <dbReference type="NCBI Taxonomy" id="7244"/>
    <lineage>
        <taxon>Eukaryota</taxon>
        <taxon>Metazoa</taxon>
        <taxon>Ecdysozoa</taxon>
        <taxon>Arthropoda</taxon>
        <taxon>Hexapoda</taxon>
        <taxon>Insecta</taxon>
        <taxon>Pterygota</taxon>
        <taxon>Neoptera</taxon>
        <taxon>Endopterygota</taxon>
        <taxon>Diptera</taxon>
        <taxon>Brachycera</taxon>
        <taxon>Muscomorpha</taxon>
        <taxon>Ephydroidea</taxon>
        <taxon>Drosophilidae</taxon>
        <taxon>Drosophila</taxon>
    </lineage>
</organism>